<dbReference type="AlphaFoldDB" id="A0A7T0C0U7"/>
<dbReference type="EMBL" id="CP048620">
    <property type="protein sequence ID" value="QPJ64468.1"/>
    <property type="molecule type" value="Genomic_DNA"/>
</dbReference>
<dbReference type="InterPro" id="IPR011009">
    <property type="entry name" value="Kinase-like_dom_sf"/>
</dbReference>
<reference evidence="2" key="1">
    <citation type="submission" date="2020-02" db="EMBL/GenBank/DDBJ databases">
        <title>Genomic and physiological characterization of two novel Nitrospinaceae genera.</title>
        <authorList>
            <person name="Mueller A.J."/>
            <person name="Jung M.-Y."/>
            <person name="Strachan C.R."/>
            <person name="Herbold C.W."/>
            <person name="Kirkegaard R.H."/>
            <person name="Daims H."/>
        </authorList>
    </citation>
    <scope>NUCLEOTIDE SEQUENCE [LARGE SCALE GENOMIC DNA]</scope>
</reference>
<gene>
    <name evidence="1" type="ORF">G3M78_03270</name>
</gene>
<organism evidence="1 2">
    <name type="scientific">Candidatus Nitrohelix vancouverensis</name>
    <dbReference type="NCBI Taxonomy" id="2705534"/>
    <lineage>
        <taxon>Bacteria</taxon>
        <taxon>Pseudomonadati</taxon>
        <taxon>Nitrospinota/Tectimicrobiota group</taxon>
        <taxon>Nitrospinota</taxon>
        <taxon>Nitrospinia</taxon>
        <taxon>Nitrospinales</taxon>
        <taxon>Nitrospinaceae</taxon>
        <taxon>Candidatus Nitrohelix</taxon>
    </lineage>
</organism>
<evidence type="ECO:0000313" key="1">
    <source>
        <dbReference type="EMBL" id="QPJ64468.1"/>
    </source>
</evidence>
<name>A0A7T0C0U7_9BACT</name>
<proteinExistence type="predicted"/>
<evidence type="ECO:0008006" key="3">
    <source>
        <dbReference type="Google" id="ProtNLM"/>
    </source>
</evidence>
<accession>A0A7T0C0U7</accession>
<dbReference type="Proteomes" id="UP000594464">
    <property type="component" value="Chromosome"/>
</dbReference>
<dbReference type="KEGG" id="nva:G3M78_03270"/>
<protein>
    <recommendedName>
        <fullName evidence="3">Aminoglycoside phosphotransferase domain-containing protein</fullName>
    </recommendedName>
</protein>
<dbReference type="SUPFAM" id="SSF56112">
    <property type="entry name" value="Protein kinase-like (PK-like)"/>
    <property type="match status" value="1"/>
</dbReference>
<sequence length="249" mass="27901">MKAIIGNCGHGGSVCVWIDLSATGKPIALCKSSSRDGVQDLRREMQGMDWYLARGGGPLKYRVMNERPEYFAFATDYIEGRQYSPRDGLMNNAEPVFALVKHYAEIWDAPDKEGKGALHGDLALGNAIFVNGKPTLVDWEHFREDGAPLGFDALYLIYTCLWFETWGKKPRKDSLQLIGKIIAYLIIKSRISPEVAISPLANIRRIIVENKDWWRGQIGKLPPLLYSNAIVESTDAVIDAMTGLRENIK</sequence>
<evidence type="ECO:0000313" key="2">
    <source>
        <dbReference type="Proteomes" id="UP000594464"/>
    </source>
</evidence>